<proteinExistence type="predicted"/>
<dbReference type="GO" id="GO:0008233">
    <property type="term" value="F:peptidase activity"/>
    <property type="evidence" value="ECO:0007669"/>
    <property type="project" value="UniProtKB-KW"/>
</dbReference>
<organism evidence="2 3">
    <name type="scientific">Rhodanobacter ginsengisoli</name>
    <dbReference type="NCBI Taxonomy" id="418646"/>
    <lineage>
        <taxon>Bacteria</taxon>
        <taxon>Pseudomonadati</taxon>
        <taxon>Pseudomonadota</taxon>
        <taxon>Gammaproteobacteria</taxon>
        <taxon>Lysobacterales</taxon>
        <taxon>Rhodanobacteraceae</taxon>
        <taxon>Rhodanobacter</taxon>
    </lineage>
</organism>
<keyword evidence="2" id="KW-0645">Protease</keyword>
<dbReference type="InterPro" id="IPR012106">
    <property type="entry name" value="Phage_Mu_Gp1"/>
</dbReference>
<sequence>MPRRTSLAIALAACAFALVPGADTTIELQLTPAGDFRPSDGRSIPVPHWHIDQAVASKVIARFAARKNPAVVDYEHQTLHKETNGQPAPAAAWIKGLVWHEGRGLFGTVELTARARQAINDGEYLFVSPVFTYDRQTGDVLDIQMAAITNTAAIDGMEPLALRAAATFGINLDEEPSMNKLLLAVCTALALAATTTEDQAVEALNTHFKTDPLADIRKALGADPKDKPEALVAACTALKTKAEASSAEPDPAKYVPVSVLESVKTDLAALTAKVQGADVDALVSAGLEDGRLLKAQEDWARKLGKSDIAALTAYLDSAAPIAALNNSQTHGKQPIVDEANGLNAEQLAVCSATGIDPKDFAAAAKAA</sequence>
<keyword evidence="2" id="KW-0378">Hydrolase</keyword>
<comment type="caution">
    <text evidence="2">The sequence shown here is derived from an EMBL/GenBank/DDBJ whole genome shotgun (WGS) entry which is preliminary data.</text>
</comment>
<dbReference type="Proteomes" id="UP001596114">
    <property type="component" value="Unassembled WGS sequence"/>
</dbReference>
<protein>
    <submittedName>
        <fullName evidence="2">Phage protease</fullName>
    </submittedName>
</protein>
<reference evidence="3" key="1">
    <citation type="journal article" date="2019" name="Int. J. Syst. Evol. Microbiol.">
        <title>The Global Catalogue of Microorganisms (GCM) 10K type strain sequencing project: providing services to taxonomists for standard genome sequencing and annotation.</title>
        <authorList>
            <consortium name="The Broad Institute Genomics Platform"/>
            <consortium name="The Broad Institute Genome Sequencing Center for Infectious Disease"/>
            <person name="Wu L."/>
            <person name="Ma J."/>
        </authorList>
    </citation>
    <scope>NUCLEOTIDE SEQUENCE [LARGE SCALE GENOMIC DNA]</scope>
    <source>
        <strain evidence="3">CGMCC 1.16619</strain>
    </source>
</reference>
<feature type="signal peptide" evidence="1">
    <location>
        <begin position="1"/>
        <end position="22"/>
    </location>
</feature>
<name>A0ABW0QKU0_9GAMM</name>
<accession>A0ABW0QKU0</accession>
<keyword evidence="1" id="KW-0732">Signal</keyword>
<dbReference type="GO" id="GO:0006508">
    <property type="term" value="P:proteolysis"/>
    <property type="evidence" value="ECO:0007669"/>
    <property type="project" value="UniProtKB-KW"/>
</dbReference>
<dbReference type="EMBL" id="JBHSNF010000001">
    <property type="protein sequence ID" value="MFC5525221.1"/>
    <property type="molecule type" value="Genomic_DNA"/>
</dbReference>
<gene>
    <name evidence="2" type="ORF">ACFPPA_05640</name>
</gene>
<dbReference type="Pfam" id="PF10123">
    <property type="entry name" value="Mu-like_Pro"/>
    <property type="match status" value="1"/>
</dbReference>
<evidence type="ECO:0000313" key="2">
    <source>
        <dbReference type="EMBL" id="MFC5525221.1"/>
    </source>
</evidence>
<dbReference type="PIRSF" id="PIRSF016624">
    <property type="entry name" value="Mu_prophg_I"/>
    <property type="match status" value="1"/>
</dbReference>
<evidence type="ECO:0000313" key="3">
    <source>
        <dbReference type="Proteomes" id="UP001596114"/>
    </source>
</evidence>
<keyword evidence="3" id="KW-1185">Reference proteome</keyword>
<dbReference type="RefSeq" id="WP_377318096.1">
    <property type="nucleotide sequence ID" value="NZ_JBHSNF010000001.1"/>
</dbReference>
<feature type="chain" id="PRO_5047540166" evidence="1">
    <location>
        <begin position="23"/>
        <end position="367"/>
    </location>
</feature>
<evidence type="ECO:0000256" key="1">
    <source>
        <dbReference type="SAM" id="SignalP"/>
    </source>
</evidence>